<comment type="caution">
    <text evidence="2">The sequence shown here is derived from an EMBL/GenBank/DDBJ whole genome shotgun (WGS) entry which is preliminary data.</text>
</comment>
<dbReference type="Pfam" id="PF04238">
    <property type="entry name" value="DUF420"/>
    <property type="match status" value="1"/>
</dbReference>
<keyword evidence="1" id="KW-1133">Transmembrane helix</keyword>
<feature type="transmembrane region" description="Helical" evidence="1">
    <location>
        <begin position="117"/>
        <end position="146"/>
    </location>
</feature>
<dbReference type="AlphaFoldDB" id="A0AA37WGE5"/>
<feature type="transmembrane region" description="Helical" evidence="1">
    <location>
        <begin position="20"/>
        <end position="38"/>
    </location>
</feature>
<evidence type="ECO:0000313" key="3">
    <source>
        <dbReference type="Proteomes" id="UP001156666"/>
    </source>
</evidence>
<dbReference type="PANTHER" id="PTHR37692">
    <property type="entry name" value="HYPOTHETICAL MEMBRANE SPANNING PROTEIN"/>
    <property type="match status" value="1"/>
</dbReference>
<name>A0AA37WGE5_9BACT</name>
<evidence type="ECO:0000313" key="2">
    <source>
        <dbReference type="EMBL" id="GLR19707.1"/>
    </source>
</evidence>
<dbReference type="RefSeq" id="WP_235295108.1">
    <property type="nucleotide sequence ID" value="NZ_BSOH01000031.1"/>
</dbReference>
<dbReference type="EMBL" id="BSOH01000031">
    <property type="protein sequence ID" value="GLR19707.1"/>
    <property type="molecule type" value="Genomic_DNA"/>
</dbReference>
<protein>
    <submittedName>
        <fullName evidence="2">Membrane protein YozB</fullName>
    </submittedName>
</protein>
<dbReference type="InterPro" id="IPR007352">
    <property type="entry name" value="DUF420"/>
</dbReference>
<feature type="transmembrane region" description="Helical" evidence="1">
    <location>
        <begin position="83"/>
        <end position="102"/>
    </location>
</feature>
<proteinExistence type="predicted"/>
<gene>
    <name evidence="2" type="primary">yozB</name>
    <name evidence="2" type="ORF">GCM10007940_43230</name>
</gene>
<dbReference type="PANTHER" id="PTHR37692:SF1">
    <property type="entry name" value="DUF420 DOMAIN-CONTAINING PROTEIN"/>
    <property type="match status" value="1"/>
</dbReference>
<keyword evidence="3" id="KW-1185">Reference proteome</keyword>
<reference evidence="2" key="2">
    <citation type="submission" date="2023-01" db="EMBL/GenBank/DDBJ databases">
        <title>Draft genome sequence of Portibacter lacus strain NBRC 108769.</title>
        <authorList>
            <person name="Sun Q."/>
            <person name="Mori K."/>
        </authorList>
    </citation>
    <scope>NUCLEOTIDE SEQUENCE</scope>
    <source>
        <strain evidence="2">NBRC 108769</strain>
    </source>
</reference>
<evidence type="ECO:0000256" key="1">
    <source>
        <dbReference type="SAM" id="Phobius"/>
    </source>
</evidence>
<keyword evidence="1" id="KW-0472">Membrane</keyword>
<sequence>MKNSNTTNPKVQLARKLNILAYIVSIIVIGLVLLMRRVKFDIGIDFSFLPAFHSSMNAVTAVLLIIALVFIKQKKITAHRNMMFAAVITSALFLLSYVLYHFTTPETNFCKEGNIRIVYFILLISHVILAGVIFPFILFTLIRGYTDQVEKHKKMARWVYPMWLYVAITGPILYLMLRPCYGL</sequence>
<feature type="transmembrane region" description="Helical" evidence="1">
    <location>
        <begin position="50"/>
        <end position="71"/>
    </location>
</feature>
<dbReference type="Proteomes" id="UP001156666">
    <property type="component" value="Unassembled WGS sequence"/>
</dbReference>
<accession>A0AA37WGE5</accession>
<feature type="transmembrane region" description="Helical" evidence="1">
    <location>
        <begin position="158"/>
        <end position="177"/>
    </location>
</feature>
<organism evidence="2 3">
    <name type="scientific">Portibacter lacus</name>
    <dbReference type="NCBI Taxonomy" id="1099794"/>
    <lineage>
        <taxon>Bacteria</taxon>
        <taxon>Pseudomonadati</taxon>
        <taxon>Bacteroidota</taxon>
        <taxon>Saprospiria</taxon>
        <taxon>Saprospirales</taxon>
        <taxon>Haliscomenobacteraceae</taxon>
        <taxon>Portibacter</taxon>
    </lineage>
</organism>
<reference evidence="2" key="1">
    <citation type="journal article" date="2014" name="Int. J. Syst. Evol. Microbiol.">
        <title>Complete genome sequence of Corynebacterium casei LMG S-19264T (=DSM 44701T), isolated from a smear-ripened cheese.</title>
        <authorList>
            <consortium name="US DOE Joint Genome Institute (JGI-PGF)"/>
            <person name="Walter F."/>
            <person name="Albersmeier A."/>
            <person name="Kalinowski J."/>
            <person name="Ruckert C."/>
        </authorList>
    </citation>
    <scope>NUCLEOTIDE SEQUENCE</scope>
    <source>
        <strain evidence="2">NBRC 108769</strain>
    </source>
</reference>
<keyword evidence="1" id="KW-0812">Transmembrane</keyword>